<accession>A0A5B8RC92</accession>
<gene>
    <name evidence="2" type="ORF">KBTEX_01841</name>
</gene>
<protein>
    <submittedName>
        <fullName evidence="2">Uncharacterized protein</fullName>
    </submittedName>
</protein>
<evidence type="ECO:0000256" key="1">
    <source>
        <dbReference type="SAM" id="MobiDB-lite"/>
    </source>
</evidence>
<reference evidence="2" key="1">
    <citation type="submission" date="2019-06" db="EMBL/GenBank/DDBJ databases">
        <authorList>
            <person name="Murdoch R.W."/>
            <person name="Fathepure B."/>
        </authorList>
    </citation>
    <scope>NUCLEOTIDE SEQUENCE</scope>
</reference>
<evidence type="ECO:0000313" key="2">
    <source>
        <dbReference type="EMBL" id="QEA05518.1"/>
    </source>
</evidence>
<feature type="compositionally biased region" description="Basic residues" evidence="1">
    <location>
        <begin position="12"/>
        <end position="21"/>
    </location>
</feature>
<feature type="compositionally biased region" description="Polar residues" evidence="1">
    <location>
        <begin position="1"/>
        <end position="11"/>
    </location>
</feature>
<proteinExistence type="predicted"/>
<feature type="region of interest" description="Disordered" evidence="1">
    <location>
        <begin position="1"/>
        <end position="38"/>
    </location>
</feature>
<sequence length="73" mass="7716">MITNVPITTGGNRKRTQRMHRPTTAMATPPANAAPNTDGSPWVLAIGIITGTKPKLVPITTGNRAPMRPTPSD</sequence>
<dbReference type="EMBL" id="MN079103">
    <property type="protein sequence ID" value="QEA05518.1"/>
    <property type="molecule type" value="Genomic_DNA"/>
</dbReference>
<organism evidence="2">
    <name type="scientific">uncultured organism</name>
    <dbReference type="NCBI Taxonomy" id="155900"/>
    <lineage>
        <taxon>unclassified sequences</taxon>
        <taxon>environmental samples</taxon>
    </lineage>
</organism>
<name>A0A5B8RC92_9ZZZZ</name>
<dbReference type="AlphaFoldDB" id="A0A5B8RC92"/>
<feature type="compositionally biased region" description="Low complexity" evidence="1">
    <location>
        <begin position="22"/>
        <end position="37"/>
    </location>
</feature>